<dbReference type="Proteomes" id="UP000002424">
    <property type="component" value="Chromosome"/>
</dbReference>
<keyword evidence="2" id="KW-1185">Reference proteome</keyword>
<dbReference type="STRING" id="322710.Avin_18140"/>
<gene>
    <name evidence="1" type="ordered locus">Avin_18140</name>
</gene>
<dbReference type="EMBL" id="CP001157">
    <property type="protein sequence ID" value="ACO78027.1"/>
    <property type="molecule type" value="Genomic_DNA"/>
</dbReference>
<dbReference type="OrthoDB" id="9982793at2"/>
<dbReference type="KEGG" id="avn:Avin_18140"/>
<organism evidence="1 2">
    <name type="scientific">Azotobacter vinelandii (strain DJ / ATCC BAA-1303)</name>
    <dbReference type="NCBI Taxonomy" id="322710"/>
    <lineage>
        <taxon>Bacteria</taxon>
        <taxon>Pseudomonadati</taxon>
        <taxon>Pseudomonadota</taxon>
        <taxon>Gammaproteobacteria</taxon>
        <taxon>Pseudomonadales</taxon>
        <taxon>Pseudomonadaceae</taxon>
        <taxon>Azotobacter</taxon>
    </lineage>
</organism>
<evidence type="ECO:0000313" key="2">
    <source>
        <dbReference type="Proteomes" id="UP000002424"/>
    </source>
</evidence>
<dbReference type="HOGENOM" id="CLU_2679757_0_0_6"/>
<proteinExistence type="predicted"/>
<dbReference type="EnsemblBacteria" id="ACO78027">
    <property type="protein sequence ID" value="ACO78027"/>
    <property type="gene ID" value="Avin_18140"/>
</dbReference>
<name>C1DDQ6_AZOVD</name>
<evidence type="ECO:0000313" key="1">
    <source>
        <dbReference type="EMBL" id="ACO78027.1"/>
    </source>
</evidence>
<dbReference type="AlphaFoldDB" id="C1DDQ6"/>
<sequence>MRGLEHRIVVLLSCCSYRGRGGLRRHRSAMTGRHVWNRAGNGHPSRPVRLDRACSGLGSVPAGRLATYAQAACR</sequence>
<protein>
    <submittedName>
        <fullName evidence="1">Uncharacterized protein</fullName>
    </submittedName>
</protein>
<accession>C1DDQ6</accession>
<reference evidence="1 2" key="1">
    <citation type="journal article" date="2009" name="J. Bacteriol.">
        <title>Genome sequence of Azotobacter vinelandii, an obligate aerobe specialized to support diverse anaerobic metabolic processes.</title>
        <authorList>
            <person name="Setubal J.C."/>
            <person name="dos Santos P."/>
            <person name="Goldman B.S."/>
            <person name="Ertesvag H."/>
            <person name="Espin G."/>
            <person name="Rubio L.M."/>
            <person name="Valla S."/>
            <person name="Almeida N.F."/>
            <person name="Balasubramanian D."/>
            <person name="Cromes L."/>
            <person name="Curatti L."/>
            <person name="Du Z."/>
            <person name="Godsy E."/>
            <person name="Goodner B."/>
            <person name="Hellner-Burris K."/>
            <person name="Hernandez J.A."/>
            <person name="Houmiel K."/>
            <person name="Imperial J."/>
            <person name="Kennedy C."/>
            <person name="Larson T.J."/>
            <person name="Latreille P."/>
            <person name="Ligon L.S."/>
            <person name="Lu J."/>
            <person name="Maerk M."/>
            <person name="Miller N.M."/>
            <person name="Norton S."/>
            <person name="O'Carroll I.P."/>
            <person name="Paulsen I."/>
            <person name="Raulfs E.C."/>
            <person name="Roemer R."/>
            <person name="Rosser J."/>
            <person name="Segura D."/>
            <person name="Slater S."/>
            <person name="Stricklin S.L."/>
            <person name="Studholme D.J."/>
            <person name="Sun J."/>
            <person name="Viana C.J."/>
            <person name="Wallin E."/>
            <person name="Wang B."/>
            <person name="Wheeler C."/>
            <person name="Zhu H."/>
            <person name="Dean D.R."/>
            <person name="Dixon R."/>
            <person name="Wood D."/>
        </authorList>
    </citation>
    <scope>NUCLEOTIDE SEQUENCE [LARGE SCALE GENOMIC DNA]</scope>
    <source>
        <strain evidence="2">DJ / ATCC BAA-1303</strain>
    </source>
</reference>